<keyword evidence="3" id="KW-1185">Reference proteome</keyword>
<accession>A0ABN9THD7</accession>
<organism evidence="2 3">
    <name type="scientific">Prorocentrum cordatum</name>
    <dbReference type="NCBI Taxonomy" id="2364126"/>
    <lineage>
        <taxon>Eukaryota</taxon>
        <taxon>Sar</taxon>
        <taxon>Alveolata</taxon>
        <taxon>Dinophyceae</taxon>
        <taxon>Prorocentrales</taxon>
        <taxon>Prorocentraceae</taxon>
        <taxon>Prorocentrum</taxon>
    </lineage>
</organism>
<comment type="caution">
    <text evidence="2">The sequence shown here is derived from an EMBL/GenBank/DDBJ whole genome shotgun (WGS) entry which is preliminary data.</text>
</comment>
<keyword evidence="1" id="KW-1133">Transmembrane helix</keyword>
<name>A0ABN9THD7_9DINO</name>
<reference evidence="2" key="1">
    <citation type="submission" date="2023-10" db="EMBL/GenBank/DDBJ databases">
        <authorList>
            <person name="Chen Y."/>
            <person name="Shah S."/>
            <person name="Dougan E. K."/>
            <person name="Thang M."/>
            <person name="Chan C."/>
        </authorList>
    </citation>
    <scope>NUCLEOTIDE SEQUENCE [LARGE SCALE GENOMIC DNA]</scope>
</reference>
<proteinExistence type="predicted"/>
<feature type="non-terminal residue" evidence="2">
    <location>
        <position position="1"/>
    </location>
</feature>
<feature type="transmembrane region" description="Helical" evidence="1">
    <location>
        <begin position="15"/>
        <end position="35"/>
    </location>
</feature>
<evidence type="ECO:0000313" key="2">
    <source>
        <dbReference type="EMBL" id="CAK0844556.1"/>
    </source>
</evidence>
<evidence type="ECO:0000313" key="3">
    <source>
        <dbReference type="Proteomes" id="UP001189429"/>
    </source>
</evidence>
<evidence type="ECO:0008006" key="4">
    <source>
        <dbReference type="Google" id="ProtNLM"/>
    </source>
</evidence>
<sequence>PPSFRTPSWNHRASVVLDLFLGGGGTASAMAWGLGRERPRGGRSRPAELFSFEREPAQVRRALGARGGLGAGWRRRLWAVRRRNASSPEDHLRLGAELRRAPVGGALPAVWVLEGRPYPAREGGAARPGYARNPLDLLCAHRAPVDAVLLDPSGATQSLEVEWMIIELACRPRWVLVVNLNLGGGSGASFVKGRLDMLAASVGGWRLEVHGHFLLHHHRG</sequence>
<protein>
    <recommendedName>
        <fullName evidence="4">DNA methylase N-4/N-6 domain-containing protein</fullName>
    </recommendedName>
</protein>
<keyword evidence="1" id="KW-0472">Membrane</keyword>
<dbReference type="Proteomes" id="UP001189429">
    <property type="component" value="Unassembled WGS sequence"/>
</dbReference>
<dbReference type="EMBL" id="CAUYUJ010014674">
    <property type="protein sequence ID" value="CAK0844556.1"/>
    <property type="molecule type" value="Genomic_DNA"/>
</dbReference>
<evidence type="ECO:0000256" key="1">
    <source>
        <dbReference type="SAM" id="Phobius"/>
    </source>
</evidence>
<gene>
    <name evidence="2" type="ORF">PCOR1329_LOCUS38631</name>
</gene>
<keyword evidence="1" id="KW-0812">Transmembrane</keyword>